<evidence type="ECO:0000256" key="5">
    <source>
        <dbReference type="SAM" id="MobiDB-lite"/>
    </source>
</evidence>
<dbReference type="InterPro" id="IPR001584">
    <property type="entry name" value="Integrase_cat-core"/>
</dbReference>
<dbReference type="EnsemblMetazoa" id="AALFPA23_019869.R29263">
    <property type="protein sequence ID" value="AALFPA23_019869.P29263"/>
    <property type="gene ID" value="AALFPA23_019869"/>
</dbReference>
<evidence type="ECO:0008006" key="10">
    <source>
        <dbReference type="Google" id="ProtNLM"/>
    </source>
</evidence>
<dbReference type="Gene3D" id="3.30.70.270">
    <property type="match status" value="1"/>
</dbReference>
<dbReference type="InterPro" id="IPR008042">
    <property type="entry name" value="Retrotrans_Pao"/>
</dbReference>
<dbReference type="Gene3D" id="3.30.40.10">
    <property type="entry name" value="Zinc/RING finger domain, C3HC4 (zinc finger)"/>
    <property type="match status" value="1"/>
</dbReference>
<keyword evidence="9" id="KW-1185">Reference proteome</keyword>
<name>A0ABM1ZME5_AEDAL</name>
<dbReference type="InterPro" id="IPR043502">
    <property type="entry name" value="DNA/RNA_pol_sf"/>
</dbReference>
<evidence type="ECO:0000313" key="8">
    <source>
        <dbReference type="EnsemblMetazoa" id="AALFPA23_019869.P29270"/>
    </source>
</evidence>
<protein>
    <recommendedName>
        <fullName evidence="10">Endonuclease</fullName>
    </recommendedName>
</protein>
<keyword evidence="2 4" id="KW-0863">Zinc-finger</keyword>
<dbReference type="Gene3D" id="3.30.420.10">
    <property type="entry name" value="Ribonuclease H-like superfamily/Ribonuclease H"/>
    <property type="match status" value="1"/>
</dbReference>
<evidence type="ECO:0000256" key="2">
    <source>
        <dbReference type="ARBA" id="ARBA00022771"/>
    </source>
</evidence>
<keyword evidence="3" id="KW-0862">Zinc</keyword>
<sequence length="2055" mass="231230">MATNQVNRTRCEKCDMDDTAEMIHCELCYRREHFGCAGVPDGFNPANSTWCCQQCEAEKIAANVPRSTRSSTSSRRSLRLKLALEELEVRNRLRMKEIEAEKEFFKQKYELLKQMEDEDDRESRRSIVSEKTKRERLEKWLAKHPNGVETTGGTKSADISQEDATIHQLEHTPQSSSTLNRIVEETPVPAVVSQCSIPAVGPVQLNSSLLGGTILTPADMDISANNIVSNEPPPPVVARSSAAICFSTPVAITSSNLVNPLPAAISTTGNFQHISGKQSAAHPIQKASISVQHPSQWDTSQVTTEGNVANVRGNVQPTIQSYSREVHSGIQSGVTTAPMQSHEQIPSWVSNKNIGQRSLHTDNEHPSGVYPVSSTMSEINGPYFGSQFRHNLGGTFPSSVYTSGTQPLPSYPAAGQYSVVQLVPPGMIPPQQPPAIWPVQQPRTIVQSGVHFSSPIVAPSVAVPSTETRENATVRMSTAERSSSIPGTSFVVPPSSRSFAPRGTTSYTPLDNEHLQRQNGPTASQIAARQVISRDLPTFSGNPEDWPIFFSSFQNSTETCGYSDAENLARLQRCLKGAALEAVRSRLLLPASVPNVIETLHKLYGKPENLINSLLRKVRNTPSPKSDNLHSIITFGLAVQNLVDHIIIAEQDSHLANPMLLQELMGKLPTSLKLQWGAFKRSYADVNLTTFNEFMVEMVDLASDLTVNEDAPSGQKQQKEERSRRKEKLFVHSHEELKETEKIQDLKLNEQAKLCSNCGVSGHQILQCINFKAMSVEDRWKAIRQRNLCRSCLIPHRKWPCRSKKECGKDGCTSRHHWLLHEPRKTLPQQNAATTTTRSTGSTQVAHQNHHFDQSYSLFRYVPITVYGNGKQIDIYAFLDEGSSTTMIETGVADLLEVNGPKESLWLTWTGEITREEKESRIISIAVAGAGINRKFSIGNVRTVEELKLPRQSFCYEVMAEKYPHLRRIPIKSYHNATPRMIIGIEHVRLLTSQKLREGKGEGPVAVKTRLGWSVFGRQTEKIPTVERVNFHHSESLSNRALHDSMKQFFRLEESTVTTKMEAEEDKRARQLLEQRTVRTGSRFETGLLWKVDNPSLPNSFPMALQRLKSLERKLARDPGLRQRVKDQINGYLAKNYAHKASEQELEDTNTKHSWYLPLGVVENPKKPGKTRLIWDAAAKVQGISLNDLLLKGPDLLTSLLAVLMRFRQHNIAVSGDIAEMFHQIRIRDDDKQFQRFLWRDDPEDEVQVYVMDVATFGATCSPCTAQYIKNRNALEFAESFPRAVEGIIKNHYVDDFLDSVNTEEEAVELVGEVKMIHAAAGFQIGKFQSNSSTVLSRLGEPVKTDVKSLNLDKQDGTERILGMVWSVTADVFTFDTLALPSIQQLVKSGMVPTKRQVLRAVMSLFDPLGLVAHYVVHGKILMQEIWRSGTEWDEPIAGHLHDTWYRWIELLYQLSEVRVPRCYFSGEKLQHLQLHVFVDASEMAYAGVAYLRVDSGTERKCTLVMAKTKVSPLKPLSVPRLELQAAMLGARLAQSIGSSLTIPIEHRYFWSDSSTVLSWLSSQRRRYHQFVEFRVAEILSLTCIDEWRYVPTKLNVADIATKWGSGPSFQPHQEWYLGPAFLYQPNETWPINQKVVGATIEELRPMFLHHVKIMERTFDWTRFSNWNRLIRTAAYVYRAIAIFKRRRNTRSSYKILQKDEFAKAEAAVVRQIQAEEYPDEIALLGHNSEERSLSKSSVLYALSPFLDENGIIRMGSRTEKAPNMAYNTKYPIILPKSHAGTTLLVDSFHRKYLHANGETVHNEIRQLYYISGLRTVIRKVTRECQLCKVKKAVPRAPMMAALPRVRLTPFIRPFTFLGIDYFGPLEVNIGRKTDKRWVALFTCLTVRAIHLEVVHSLSTESCVMAFRRFVARRGAPLEVYSDNATNFVGASRLLVEEIRSINEECAATFTNAHTTWKFNVPAAPHMGGPWERMVRSVKTGMKAITESARLPNDEVLQTILLEVEAVVNNTSANIHSVGIGGAGSPHAESFSAVWVQRNKATSNTTSRYRISFAK</sequence>
<keyword evidence="1" id="KW-0479">Metal-binding</keyword>
<dbReference type="InterPro" id="IPR012337">
    <property type="entry name" value="RNaseH-like_sf"/>
</dbReference>
<dbReference type="SMART" id="SM00249">
    <property type="entry name" value="PHD"/>
    <property type="match status" value="1"/>
</dbReference>
<feature type="compositionally biased region" description="Polar residues" evidence="5">
    <location>
        <begin position="495"/>
        <end position="509"/>
    </location>
</feature>
<dbReference type="PANTHER" id="PTHR47331">
    <property type="entry name" value="PHD-TYPE DOMAIN-CONTAINING PROTEIN"/>
    <property type="match status" value="1"/>
</dbReference>
<feature type="region of interest" description="Disordered" evidence="5">
    <location>
        <begin position="707"/>
        <end position="727"/>
    </location>
</feature>
<evidence type="ECO:0000256" key="1">
    <source>
        <dbReference type="ARBA" id="ARBA00022723"/>
    </source>
</evidence>
<feature type="domain" description="Integrase catalytic" evidence="7">
    <location>
        <begin position="1846"/>
        <end position="2034"/>
    </location>
</feature>
<dbReference type="CDD" id="cd01644">
    <property type="entry name" value="RT_pepA17"/>
    <property type="match status" value="1"/>
</dbReference>
<dbReference type="SUPFAM" id="SSF53098">
    <property type="entry name" value="Ribonuclease H-like"/>
    <property type="match status" value="1"/>
</dbReference>
<feature type="region of interest" description="Disordered" evidence="5">
    <location>
        <begin position="468"/>
        <end position="523"/>
    </location>
</feature>
<organism evidence="8 9">
    <name type="scientific">Aedes albopictus</name>
    <name type="common">Asian tiger mosquito</name>
    <name type="synonym">Stegomyia albopicta</name>
    <dbReference type="NCBI Taxonomy" id="7160"/>
    <lineage>
        <taxon>Eukaryota</taxon>
        <taxon>Metazoa</taxon>
        <taxon>Ecdysozoa</taxon>
        <taxon>Arthropoda</taxon>
        <taxon>Hexapoda</taxon>
        <taxon>Insecta</taxon>
        <taxon>Pterygota</taxon>
        <taxon>Neoptera</taxon>
        <taxon>Endopterygota</taxon>
        <taxon>Diptera</taxon>
        <taxon>Nematocera</taxon>
        <taxon>Culicoidea</taxon>
        <taxon>Culicidae</taxon>
        <taxon>Culicinae</taxon>
        <taxon>Aedini</taxon>
        <taxon>Aedes</taxon>
        <taxon>Stegomyia</taxon>
    </lineage>
</organism>
<dbReference type="CDD" id="cd15489">
    <property type="entry name" value="PHD_SF"/>
    <property type="match status" value="1"/>
</dbReference>
<dbReference type="Pfam" id="PF03564">
    <property type="entry name" value="DUF1759"/>
    <property type="match status" value="1"/>
</dbReference>
<evidence type="ECO:0000256" key="3">
    <source>
        <dbReference type="ARBA" id="ARBA00022833"/>
    </source>
</evidence>
<dbReference type="InterPro" id="IPR036397">
    <property type="entry name" value="RNaseH_sf"/>
</dbReference>
<dbReference type="InterPro" id="IPR019787">
    <property type="entry name" value="Znf_PHD-finger"/>
</dbReference>
<dbReference type="Proteomes" id="UP000069940">
    <property type="component" value="Unassembled WGS sequence"/>
</dbReference>
<dbReference type="GeneID" id="134284758"/>
<dbReference type="PANTHER" id="PTHR47331:SF1">
    <property type="entry name" value="GAG-LIKE PROTEIN"/>
    <property type="match status" value="1"/>
</dbReference>
<dbReference type="Pfam" id="PF00078">
    <property type="entry name" value="RVT_1"/>
    <property type="match status" value="1"/>
</dbReference>
<dbReference type="InterPro" id="IPR011011">
    <property type="entry name" value="Znf_FYVE_PHD"/>
</dbReference>
<reference evidence="8" key="2">
    <citation type="submission" date="2025-05" db="UniProtKB">
        <authorList>
            <consortium name="EnsemblMetazoa"/>
        </authorList>
    </citation>
    <scope>IDENTIFICATION</scope>
    <source>
        <strain evidence="8">Foshan</strain>
    </source>
</reference>
<evidence type="ECO:0000259" key="7">
    <source>
        <dbReference type="PROSITE" id="PS50994"/>
    </source>
</evidence>
<feature type="domain" description="PHD-type" evidence="6">
    <location>
        <begin position="8"/>
        <end position="58"/>
    </location>
</feature>
<dbReference type="Pfam" id="PF05380">
    <property type="entry name" value="Peptidase_A17"/>
    <property type="match status" value="1"/>
</dbReference>
<dbReference type="Gene3D" id="3.10.10.10">
    <property type="entry name" value="HIV Type 1 Reverse Transcriptase, subunit A, domain 1"/>
    <property type="match status" value="1"/>
</dbReference>
<proteinExistence type="predicted"/>
<dbReference type="SUPFAM" id="SSF56672">
    <property type="entry name" value="DNA/RNA polymerases"/>
    <property type="match status" value="1"/>
</dbReference>
<dbReference type="RefSeq" id="XP_062699990.1">
    <property type="nucleotide sequence ID" value="XM_062844006.1"/>
</dbReference>
<dbReference type="RefSeq" id="XP_062699986.1">
    <property type="nucleotide sequence ID" value="XM_062844002.1"/>
</dbReference>
<evidence type="ECO:0000256" key="4">
    <source>
        <dbReference type="PROSITE-ProRule" id="PRU00146"/>
    </source>
</evidence>
<dbReference type="InterPro" id="IPR000477">
    <property type="entry name" value="RT_dom"/>
</dbReference>
<dbReference type="EnsemblMetazoa" id="AALFPA23_019869.R29270">
    <property type="protein sequence ID" value="AALFPA23_019869.P29270"/>
    <property type="gene ID" value="AALFPA23_019869"/>
</dbReference>
<dbReference type="RefSeq" id="XP_062699987.1">
    <property type="nucleotide sequence ID" value="XM_062844003.1"/>
</dbReference>
<feature type="compositionally biased region" description="Basic and acidic residues" evidence="5">
    <location>
        <begin position="717"/>
        <end position="727"/>
    </location>
</feature>
<dbReference type="InterPro" id="IPR043128">
    <property type="entry name" value="Rev_trsase/Diguanyl_cyclase"/>
</dbReference>
<dbReference type="PROSITE" id="PS50016">
    <property type="entry name" value="ZF_PHD_2"/>
    <property type="match status" value="1"/>
</dbReference>
<dbReference type="SUPFAM" id="SSF57903">
    <property type="entry name" value="FYVE/PHD zinc finger"/>
    <property type="match status" value="1"/>
</dbReference>
<dbReference type="EnsemblMetazoa" id="AALFPA23_019869.R29269">
    <property type="protein sequence ID" value="AALFPA23_019869.P29269"/>
    <property type="gene ID" value="AALFPA23_019869"/>
</dbReference>
<feature type="compositionally biased region" description="Polar residues" evidence="5">
    <location>
        <begin position="474"/>
        <end position="487"/>
    </location>
</feature>
<reference evidence="9" key="1">
    <citation type="journal article" date="2015" name="Proc. Natl. Acad. Sci. U.S.A.">
        <title>Genome sequence of the Asian Tiger mosquito, Aedes albopictus, reveals insights into its biology, genetics, and evolution.</title>
        <authorList>
            <person name="Chen X.G."/>
            <person name="Jiang X."/>
            <person name="Gu J."/>
            <person name="Xu M."/>
            <person name="Wu Y."/>
            <person name="Deng Y."/>
            <person name="Zhang C."/>
            <person name="Bonizzoni M."/>
            <person name="Dermauw W."/>
            <person name="Vontas J."/>
            <person name="Armbruster P."/>
            <person name="Huang X."/>
            <person name="Yang Y."/>
            <person name="Zhang H."/>
            <person name="He W."/>
            <person name="Peng H."/>
            <person name="Liu Y."/>
            <person name="Wu K."/>
            <person name="Chen J."/>
            <person name="Lirakis M."/>
            <person name="Topalis P."/>
            <person name="Van Leeuwen T."/>
            <person name="Hall A.B."/>
            <person name="Jiang X."/>
            <person name="Thorpe C."/>
            <person name="Mueller R.L."/>
            <person name="Sun C."/>
            <person name="Waterhouse R.M."/>
            <person name="Yan G."/>
            <person name="Tu Z.J."/>
            <person name="Fang X."/>
            <person name="James A.A."/>
        </authorList>
    </citation>
    <scope>NUCLEOTIDE SEQUENCE [LARGE SCALE GENOMIC DNA]</scope>
    <source>
        <strain evidence="9">Foshan</strain>
    </source>
</reference>
<dbReference type="InterPro" id="IPR001965">
    <property type="entry name" value="Znf_PHD"/>
</dbReference>
<dbReference type="EnsemblMetazoa" id="AALFPA23_019869.R29271">
    <property type="protein sequence ID" value="AALFPA23_019869.P29271"/>
    <property type="gene ID" value="AALFPA23_019869"/>
</dbReference>
<dbReference type="RefSeq" id="XP_062699988.1">
    <property type="nucleotide sequence ID" value="XM_062844004.1"/>
</dbReference>
<dbReference type="InterPro" id="IPR013083">
    <property type="entry name" value="Znf_RING/FYVE/PHD"/>
</dbReference>
<dbReference type="InterPro" id="IPR005312">
    <property type="entry name" value="DUF1759"/>
</dbReference>
<accession>A0ABM1ZME5</accession>
<dbReference type="PROSITE" id="PS50994">
    <property type="entry name" value="INTEGRASE"/>
    <property type="match status" value="1"/>
</dbReference>
<evidence type="ECO:0000259" key="6">
    <source>
        <dbReference type="PROSITE" id="PS50016"/>
    </source>
</evidence>
<evidence type="ECO:0000313" key="9">
    <source>
        <dbReference type="Proteomes" id="UP000069940"/>
    </source>
</evidence>